<gene>
    <name evidence="2" type="ORF">WISP_26032</name>
</gene>
<sequence>MTRSRTDGDIQEESWTFYIKLDAHGFYGHTLHWMDGWYQCMVVNGVKSSWQPFTSGVPQGSVWEPVLFNTFINDPDEGIKCTLSKFADDTKVGASVDLLESNIALQGDLDRLDQWPKANV</sequence>
<protein>
    <recommendedName>
        <fullName evidence="1">Reverse transcriptase domain-containing protein</fullName>
    </recommendedName>
</protein>
<dbReference type="InterPro" id="IPR000477">
    <property type="entry name" value="RT_dom"/>
</dbReference>
<evidence type="ECO:0000313" key="3">
    <source>
        <dbReference type="Proteomes" id="UP001145742"/>
    </source>
</evidence>
<keyword evidence="3" id="KW-1185">Reference proteome</keyword>
<evidence type="ECO:0000313" key="2">
    <source>
        <dbReference type="EMBL" id="KAJ7424970.1"/>
    </source>
</evidence>
<feature type="domain" description="Reverse transcriptase" evidence="1">
    <location>
        <begin position="25"/>
        <end position="95"/>
    </location>
</feature>
<dbReference type="Proteomes" id="UP001145742">
    <property type="component" value="Unassembled WGS sequence"/>
</dbReference>
<evidence type="ECO:0000259" key="1">
    <source>
        <dbReference type="Pfam" id="PF00078"/>
    </source>
</evidence>
<reference evidence="2" key="1">
    <citation type="submission" date="2019-10" db="EMBL/GenBank/DDBJ databases">
        <authorList>
            <person name="Soares A.E.R."/>
            <person name="Aleixo A."/>
            <person name="Schneider P."/>
            <person name="Miyaki C.Y."/>
            <person name="Schneider M.P."/>
            <person name="Mello C."/>
            <person name="Vasconcelos A.T.R."/>
        </authorList>
    </citation>
    <scope>NUCLEOTIDE SEQUENCE</scope>
    <source>
        <tissue evidence="2">Muscle</tissue>
    </source>
</reference>
<dbReference type="PANTHER" id="PTHR33332">
    <property type="entry name" value="REVERSE TRANSCRIPTASE DOMAIN-CONTAINING PROTEIN"/>
    <property type="match status" value="1"/>
</dbReference>
<name>A0ABQ9DMH2_9PASS</name>
<dbReference type="EMBL" id="WHWB01032587">
    <property type="protein sequence ID" value="KAJ7424970.1"/>
    <property type="molecule type" value="Genomic_DNA"/>
</dbReference>
<accession>A0ABQ9DMH2</accession>
<proteinExistence type="predicted"/>
<comment type="caution">
    <text evidence="2">The sequence shown here is derived from an EMBL/GenBank/DDBJ whole genome shotgun (WGS) entry which is preliminary data.</text>
</comment>
<dbReference type="Pfam" id="PF00078">
    <property type="entry name" value="RVT_1"/>
    <property type="match status" value="1"/>
</dbReference>
<organism evidence="2 3">
    <name type="scientific">Willisornis vidua</name>
    <name type="common">Xingu scale-backed antbird</name>
    <dbReference type="NCBI Taxonomy" id="1566151"/>
    <lineage>
        <taxon>Eukaryota</taxon>
        <taxon>Metazoa</taxon>
        <taxon>Chordata</taxon>
        <taxon>Craniata</taxon>
        <taxon>Vertebrata</taxon>
        <taxon>Euteleostomi</taxon>
        <taxon>Archelosauria</taxon>
        <taxon>Archosauria</taxon>
        <taxon>Dinosauria</taxon>
        <taxon>Saurischia</taxon>
        <taxon>Theropoda</taxon>
        <taxon>Coelurosauria</taxon>
        <taxon>Aves</taxon>
        <taxon>Neognathae</taxon>
        <taxon>Neoaves</taxon>
        <taxon>Telluraves</taxon>
        <taxon>Australaves</taxon>
        <taxon>Passeriformes</taxon>
        <taxon>Thamnophilidae</taxon>
        <taxon>Willisornis</taxon>
    </lineage>
</organism>